<gene>
    <name evidence="1" type="ORF">LCGC14_1148040</name>
</gene>
<sequence>MLLRIRWFLRNYLWWTGAIAIGQKNIQRAQNDQGFALLAGAKKLDYCKVCGVETLGWRRIT</sequence>
<reference evidence="1" key="1">
    <citation type="journal article" date="2015" name="Nature">
        <title>Complex archaea that bridge the gap between prokaryotes and eukaryotes.</title>
        <authorList>
            <person name="Spang A."/>
            <person name="Saw J.H."/>
            <person name="Jorgensen S.L."/>
            <person name="Zaremba-Niedzwiedzka K."/>
            <person name="Martijn J."/>
            <person name="Lind A.E."/>
            <person name="van Eijk R."/>
            <person name="Schleper C."/>
            <person name="Guy L."/>
            <person name="Ettema T.J."/>
        </authorList>
    </citation>
    <scope>NUCLEOTIDE SEQUENCE</scope>
</reference>
<dbReference type="AlphaFoldDB" id="A0A0F9PEF7"/>
<name>A0A0F9PEF7_9ZZZZ</name>
<organism evidence="1">
    <name type="scientific">marine sediment metagenome</name>
    <dbReference type="NCBI Taxonomy" id="412755"/>
    <lineage>
        <taxon>unclassified sequences</taxon>
        <taxon>metagenomes</taxon>
        <taxon>ecological metagenomes</taxon>
    </lineage>
</organism>
<dbReference type="EMBL" id="LAZR01005499">
    <property type="protein sequence ID" value="KKM99405.1"/>
    <property type="molecule type" value="Genomic_DNA"/>
</dbReference>
<feature type="non-terminal residue" evidence="1">
    <location>
        <position position="61"/>
    </location>
</feature>
<accession>A0A0F9PEF7</accession>
<protein>
    <submittedName>
        <fullName evidence="1">Uncharacterized protein</fullName>
    </submittedName>
</protein>
<proteinExistence type="predicted"/>
<comment type="caution">
    <text evidence="1">The sequence shown here is derived from an EMBL/GenBank/DDBJ whole genome shotgun (WGS) entry which is preliminary data.</text>
</comment>
<evidence type="ECO:0000313" key="1">
    <source>
        <dbReference type="EMBL" id="KKM99405.1"/>
    </source>
</evidence>